<accession>A0A821RU68</accession>
<protein>
    <submittedName>
        <fullName evidence="1">Uncharacterized protein</fullName>
    </submittedName>
</protein>
<comment type="caution">
    <text evidence="1">The sequence shown here is derived from an EMBL/GenBank/DDBJ whole genome shotgun (WGS) entry which is preliminary data.</text>
</comment>
<feature type="non-terminal residue" evidence="1">
    <location>
        <position position="43"/>
    </location>
</feature>
<reference evidence="1" key="1">
    <citation type="submission" date="2021-02" db="EMBL/GenBank/DDBJ databases">
        <authorList>
            <person name="Nowell W R."/>
        </authorList>
    </citation>
    <scope>NUCLEOTIDE SEQUENCE</scope>
</reference>
<dbReference type="AlphaFoldDB" id="A0A821RU68"/>
<proteinExistence type="predicted"/>
<dbReference type="Proteomes" id="UP000663873">
    <property type="component" value="Unassembled WGS sequence"/>
</dbReference>
<sequence length="43" mass="4727">MNLIVGKQDISEVFTGGSDNLKALEELQVLISQTKTYAAFQIL</sequence>
<name>A0A821RU68_9BILA</name>
<organism evidence="1 2">
    <name type="scientific">Rotaria socialis</name>
    <dbReference type="NCBI Taxonomy" id="392032"/>
    <lineage>
        <taxon>Eukaryota</taxon>
        <taxon>Metazoa</taxon>
        <taxon>Spiralia</taxon>
        <taxon>Gnathifera</taxon>
        <taxon>Rotifera</taxon>
        <taxon>Eurotatoria</taxon>
        <taxon>Bdelloidea</taxon>
        <taxon>Philodinida</taxon>
        <taxon>Philodinidae</taxon>
        <taxon>Rotaria</taxon>
    </lineage>
</organism>
<evidence type="ECO:0000313" key="2">
    <source>
        <dbReference type="Proteomes" id="UP000663873"/>
    </source>
</evidence>
<keyword evidence="2" id="KW-1185">Reference proteome</keyword>
<evidence type="ECO:0000313" key="1">
    <source>
        <dbReference type="EMBL" id="CAF4844424.1"/>
    </source>
</evidence>
<gene>
    <name evidence="1" type="ORF">UJA718_LOCUS43195</name>
</gene>
<dbReference type="EMBL" id="CAJOBP010059021">
    <property type="protein sequence ID" value="CAF4844424.1"/>
    <property type="molecule type" value="Genomic_DNA"/>
</dbReference>